<evidence type="ECO:0000256" key="1">
    <source>
        <dbReference type="ARBA" id="ARBA00005417"/>
    </source>
</evidence>
<evidence type="ECO:0000256" key="3">
    <source>
        <dbReference type="ARBA" id="ARBA00022741"/>
    </source>
</evidence>
<proteinExistence type="inferred from homology"/>
<dbReference type="AlphaFoldDB" id="A0A1J5QIW6"/>
<dbReference type="GO" id="GO:0005524">
    <property type="term" value="F:ATP binding"/>
    <property type="evidence" value="ECO:0007669"/>
    <property type="project" value="UniProtKB-KW"/>
</dbReference>
<dbReference type="InterPro" id="IPR003593">
    <property type="entry name" value="AAA+_ATPase"/>
</dbReference>
<gene>
    <name evidence="6" type="primary">ybhF_27</name>
    <name evidence="6" type="ORF">GALL_408620</name>
</gene>
<dbReference type="InterPro" id="IPR017871">
    <property type="entry name" value="ABC_transporter-like_CS"/>
</dbReference>
<comment type="similarity">
    <text evidence="1">Belongs to the ABC transporter superfamily.</text>
</comment>
<protein>
    <submittedName>
        <fullName evidence="6">Putative ABC transporter ATP-binding protein YbhF</fullName>
    </submittedName>
</protein>
<dbReference type="Gene3D" id="3.40.50.300">
    <property type="entry name" value="P-loop containing nucleotide triphosphate hydrolases"/>
    <property type="match status" value="1"/>
</dbReference>
<dbReference type="SMART" id="SM00382">
    <property type="entry name" value="AAA"/>
    <property type="match status" value="1"/>
</dbReference>
<dbReference type="InterPro" id="IPR003439">
    <property type="entry name" value="ABC_transporter-like_ATP-bd"/>
</dbReference>
<reference evidence="6" key="1">
    <citation type="submission" date="2016-10" db="EMBL/GenBank/DDBJ databases">
        <title>Sequence of Gallionella enrichment culture.</title>
        <authorList>
            <person name="Poehlein A."/>
            <person name="Muehling M."/>
            <person name="Daniel R."/>
        </authorList>
    </citation>
    <scope>NUCLEOTIDE SEQUENCE</scope>
</reference>
<name>A0A1J5QIW6_9ZZZZ</name>
<dbReference type="Pfam" id="PF00005">
    <property type="entry name" value="ABC_tran"/>
    <property type="match status" value="1"/>
</dbReference>
<feature type="domain" description="ABC transporter" evidence="5">
    <location>
        <begin position="6"/>
        <end position="230"/>
    </location>
</feature>
<sequence length="290" mass="31196">MDTAAVATHGLTKHFGPVVALDDLDLEVHQGEIFGYLGPNGAGKSTTVRLLLRLIRPTRGGATIMGVPVEDVERSHRHIGYVSGDVALWPQLTGAETLELLGRISGRVDGAFRDELVERLQVDPSVRARSYSKGNRQKIALVAAFMTRPDVLLLDEPTAGLDPLMEAVFQDLAREATARGQTIVLSSHILDEVQDLCDRVAILRSGRLVEVATLADLRRLHTTIVEVLVDGPAPSLDDVAGVTACDPIAGGVRVSLVGSPAALLQRLATLPVTSLRTEEATLEQVFLTYY</sequence>
<keyword evidence="4 6" id="KW-0067">ATP-binding</keyword>
<keyword evidence="2" id="KW-0813">Transport</keyword>
<dbReference type="InterPro" id="IPR027417">
    <property type="entry name" value="P-loop_NTPase"/>
</dbReference>
<dbReference type="PROSITE" id="PS50893">
    <property type="entry name" value="ABC_TRANSPORTER_2"/>
    <property type="match status" value="1"/>
</dbReference>
<evidence type="ECO:0000256" key="2">
    <source>
        <dbReference type="ARBA" id="ARBA00022448"/>
    </source>
</evidence>
<dbReference type="EMBL" id="MLJW01001614">
    <property type="protein sequence ID" value="OIQ77443.1"/>
    <property type="molecule type" value="Genomic_DNA"/>
</dbReference>
<keyword evidence="3" id="KW-0547">Nucleotide-binding</keyword>
<dbReference type="GO" id="GO:0016887">
    <property type="term" value="F:ATP hydrolysis activity"/>
    <property type="evidence" value="ECO:0007669"/>
    <property type="project" value="InterPro"/>
</dbReference>
<dbReference type="PANTHER" id="PTHR42711">
    <property type="entry name" value="ABC TRANSPORTER ATP-BINDING PROTEIN"/>
    <property type="match status" value="1"/>
</dbReference>
<dbReference type="SUPFAM" id="SSF52540">
    <property type="entry name" value="P-loop containing nucleoside triphosphate hydrolases"/>
    <property type="match status" value="1"/>
</dbReference>
<organism evidence="6">
    <name type="scientific">mine drainage metagenome</name>
    <dbReference type="NCBI Taxonomy" id="410659"/>
    <lineage>
        <taxon>unclassified sequences</taxon>
        <taxon>metagenomes</taxon>
        <taxon>ecological metagenomes</taxon>
    </lineage>
</organism>
<comment type="caution">
    <text evidence="6">The sequence shown here is derived from an EMBL/GenBank/DDBJ whole genome shotgun (WGS) entry which is preliminary data.</text>
</comment>
<dbReference type="InterPro" id="IPR050763">
    <property type="entry name" value="ABC_transporter_ATP-binding"/>
</dbReference>
<evidence type="ECO:0000256" key="4">
    <source>
        <dbReference type="ARBA" id="ARBA00022840"/>
    </source>
</evidence>
<dbReference type="PANTHER" id="PTHR42711:SF5">
    <property type="entry name" value="ABC TRANSPORTER ATP-BINDING PROTEIN NATA"/>
    <property type="match status" value="1"/>
</dbReference>
<dbReference type="PROSITE" id="PS00211">
    <property type="entry name" value="ABC_TRANSPORTER_1"/>
    <property type="match status" value="1"/>
</dbReference>
<accession>A0A1J5QIW6</accession>
<evidence type="ECO:0000313" key="6">
    <source>
        <dbReference type="EMBL" id="OIQ77443.1"/>
    </source>
</evidence>
<evidence type="ECO:0000259" key="5">
    <source>
        <dbReference type="PROSITE" id="PS50893"/>
    </source>
</evidence>
<dbReference type="CDD" id="cd03230">
    <property type="entry name" value="ABC_DR_subfamily_A"/>
    <property type="match status" value="1"/>
</dbReference>